<evidence type="ECO:0000256" key="4">
    <source>
        <dbReference type="ARBA" id="ARBA00022989"/>
    </source>
</evidence>
<evidence type="ECO:0000256" key="5">
    <source>
        <dbReference type="ARBA" id="ARBA00023136"/>
    </source>
</evidence>
<dbReference type="Proteomes" id="UP000645966">
    <property type="component" value="Unassembled WGS sequence"/>
</dbReference>
<gene>
    <name evidence="7" type="ORF">JDV75_09920</name>
</gene>
<keyword evidence="4 6" id="KW-1133">Transmembrane helix</keyword>
<dbReference type="PANTHER" id="PTHR43701">
    <property type="entry name" value="MEMBRANE TRANSPORTER PROTEIN MJ0441-RELATED"/>
    <property type="match status" value="1"/>
</dbReference>
<organism evidence="7 8">
    <name type="scientific">Corynebacterium meridianum</name>
    <dbReference type="NCBI Taxonomy" id="2765363"/>
    <lineage>
        <taxon>Bacteria</taxon>
        <taxon>Bacillati</taxon>
        <taxon>Actinomycetota</taxon>
        <taxon>Actinomycetes</taxon>
        <taxon>Mycobacteriales</taxon>
        <taxon>Corynebacteriaceae</taxon>
        <taxon>Corynebacterium</taxon>
    </lineage>
</organism>
<evidence type="ECO:0000313" key="7">
    <source>
        <dbReference type="EMBL" id="MBI8990067.1"/>
    </source>
</evidence>
<evidence type="ECO:0000256" key="1">
    <source>
        <dbReference type="ARBA" id="ARBA00004141"/>
    </source>
</evidence>
<dbReference type="InterPro" id="IPR002781">
    <property type="entry name" value="TM_pro_TauE-like"/>
</dbReference>
<comment type="caution">
    <text evidence="7">The sequence shown here is derived from an EMBL/GenBank/DDBJ whole genome shotgun (WGS) entry which is preliminary data.</text>
</comment>
<feature type="transmembrane region" description="Helical" evidence="6">
    <location>
        <begin position="241"/>
        <end position="261"/>
    </location>
</feature>
<reference evidence="7" key="1">
    <citation type="submission" date="2020-12" db="EMBL/GenBank/DDBJ databases">
        <title>Genome public.</title>
        <authorList>
            <person name="Sun Q."/>
        </authorList>
    </citation>
    <scope>NUCLEOTIDE SEQUENCE</scope>
    <source>
        <strain evidence="7">CCM 8863</strain>
    </source>
</reference>
<keyword evidence="6" id="KW-1003">Cell membrane</keyword>
<feature type="transmembrane region" description="Helical" evidence="6">
    <location>
        <begin position="186"/>
        <end position="203"/>
    </location>
</feature>
<dbReference type="EMBL" id="JAEIOS010000013">
    <property type="protein sequence ID" value="MBI8990067.1"/>
    <property type="molecule type" value="Genomic_DNA"/>
</dbReference>
<dbReference type="PANTHER" id="PTHR43701:SF2">
    <property type="entry name" value="MEMBRANE TRANSPORTER PROTEIN YJNA-RELATED"/>
    <property type="match status" value="1"/>
</dbReference>
<feature type="transmembrane region" description="Helical" evidence="6">
    <location>
        <begin position="215"/>
        <end position="235"/>
    </location>
</feature>
<comment type="similarity">
    <text evidence="2 6">Belongs to the 4-toluene sulfonate uptake permease (TSUP) (TC 2.A.102) family.</text>
</comment>
<dbReference type="InterPro" id="IPR051598">
    <property type="entry name" value="TSUP/Inactive_protease-like"/>
</dbReference>
<evidence type="ECO:0000256" key="2">
    <source>
        <dbReference type="ARBA" id="ARBA00009142"/>
    </source>
</evidence>
<dbReference type="Pfam" id="PF01925">
    <property type="entry name" value="TauE"/>
    <property type="match status" value="1"/>
</dbReference>
<dbReference type="GO" id="GO:0005886">
    <property type="term" value="C:plasma membrane"/>
    <property type="evidence" value="ECO:0007669"/>
    <property type="project" value="UniProtKB-SubCell"/>
</dbReference>
<sequence>MSLLGAVGVGVLVGTVVGALGAGGGIIAVPVLTYLLGQSEHAATNGSLVIVALTAAAALPGKALRGQVRWRDGLIFGGMTTLGAVPGRFINEFLDAGMLFVSFSVLLLTVSAIMIARSIRGRGSDPHAQTASDVMGDLVGVRRRSLLFVTGAATATGLLTGIFGVGGGFAVVPVLTLVMGFGVREATGTSLLVMIIAAGVSVVTGSIRGSFEVDWLVVLLFAGGSMIGGVLAGPLSQRAKASTLSAAFGVLVGIVGIFTLVRTLTGL</sequence>
<evidence type="ECO:0000313" key="8">
    <source>
        <dbReference type="Proteomes" id="UP000645966"/>
    </source>
</evidence>
<dbReference type="RefSeq" id="WP_198739051.1">
    <property type="nucleotide sequence ID" value="NZ_JAEIOS010000013.1"/>
</dbReference>
<keyword evidence="3 6" id="KW-0812">Transmembrane</keyword>
<feature type="transmembrane region" description="Helical" evidence="6">
    <location>
        <begin position="73"/>
        <end position="90"/>
    </location>
</feature>
<feature type="transmembrane region" description="Helical" evidence="6">
    <location>
        <begin position="42"/>
        <end position="61"/>
    </location>
</feature>
<keyword evidence="5 6" id="KW-0472">Membrane</keyword>
<evidence type="ECO:0000256" key="6">
    <source>
        <dbReference type="RuleBase" id="RU363041"/>
    </source>
</evidence>
<name>A0A934M7Z1_9CORY</name>
<evidence type="ECO:0000256" key="3">
    <source>
        <dbReference type="ARBA" id="ARBA00022692"/>
    </source>
</evidence>
<dbReference type="AlphaFoldDB" id="A0A934M7Z1"/>
<keyword evidence="8" id="KW-1185">Reference proteome</keyword>
<comment type="subcellular location">
    <subcellularLocation>
        <location evidence="6">Cell membrane</location>
        <topology evidence="6">Multi-pass membrane protein</topology>
    </subcellularLocation>
    <subcellularLocation>
        <location evidence="1">Membrane</location>
        <topology evidence="1">Multi-pass membrane protein</topology>
    </subcellularLocation>
</comment>
<feature type="transmembrane region" description="Helical" evidence="6">
    <location>
        <begin position="145"/>
        <end position="166"/>
    </location>
</feature>
<accession>A0A934M7Z1</accession>
<proteinExistence type="inferred from homology"/>
<protein>
    <recommendedName>
        <fullName evidence="6">Probable membrane transporter protein</fullName>
    </recommendedName>
</protein>
<feature type="transmembrane region" description="Helical" evidence="6">
    <location>
        <begin position="96"/>
        <end position="116"/>
    </location>
</feature>